<dbReference type="EMBL" id="BQNB010011473">
    <property type="protein sequence ID" value="GJS91038.1"/>
    <property type="molecule type" value="Genomic_DNA"/>
</dbReference>
<proteinExistence type="predicted"/>
<dbReference type="PANTHER" id="PTHR37984:SF5">
    <property type="entry name" value="PROTEIN NYNRIN-LIKE"/>
    <property type="match status" value="1"/>
</dbReference>
<feature type="domain" description="Integrase zinc-binding" evidence="8">
    <location>
        <begin position="313"/>
        <end position="367"/>
    </location>
</feature>
<feature type="domain" description="Reverse transcriptase RNase H-like" evidence="7">
    <location>
        <begin position="100"/>
        <end position="203"/>
    </location>
</feature>
<keyword evidence="2" id="KW-0548">Nucleotidyltransferase</keyword>
<dbReference type="Proteomes" id="UP001151760">
    <property type="component" value="Unassembled WGS sequence"/>
</dbReference>
<evidence type="ECO:0000256" key="3">
    <source>
        <dbReference type="ARBA" id="ARBA00022722"/>
    </source>
</evidence>
<keyword evidence="6 9" id="KW-0695">RNA-directed DNA polymerase</keyword>
<comment type="caution">
    <text evidence="9">The sequence shown here is derived from an EMBL/GenBank/DDBJ whole genome shotgun (WGS) entry which is preliminary data.</text>
</comment>
<dbReference type="CDD" id="cd09274">
    <property type="entry name" value="RNase_HI_RT_Ty3"/>
    <property type="match status" value="1"/>
</dbReference>
<keyword evidence="4" id="KW-0255">Endonuclease</keyword>
<keyword evidence="3" id="KW-0540">Nuclease</keyword>
<gene>
    <name evidence="9" type="ORF">Tco_0773674</name>
</gene>
<dbReference type="Gene3D" id="3.30.70.270">
    <property type="match status" value="1"/>
</dbReference>
<dbReference type="InterPro" id="IPR050951">
    <property type="entry name" value="Retrovirus_Pol_polyprotein"/>
</dbReference>
<keyword evidence="1" id="KW-0808">Transferase</keyword>
<evidence type="ECO:0000259" key="8">
    <source>
        <dbReference type="Pfam" id="PF17921"/>
    </source>
</evidence>
<dbReference type="InterPro" id="IPR043128">
    <property type="entry name" value="Rev_trsase/Diguanyl_cyclase"/>
</dbReference>
<dbReference type="Pfam" id="PF17921">
    <property type="entry name" value="Integrase_H2C2"/>
    <property type="match status" value="1"/>
</dbReference>
<dbReference type="Gene3D" id="1.10.340.70">
    <property type="match status" value="1"/>
</dbReference>
<dbReference type="Pfam" id="PF17917">
    <property type="entry name" value="RT_RNaseH"/>
    <property type="match status" value="1"/>
</dbReference>
<evidence type="ECO:0000256" key="4">
    <source>
        <dbReference type="ARBA" id="ARBA00022759"/>
    </source>
</evidence>
<dbReference type="InterPro" id="IPR041588">
    <property type="entry name" value="Integrase_H2C2"/>
</dbReference>
<evidence type="ECO:0000256" key="5">
    <source>
        <dbReference type="ARBA" id="ARBA00022801"/>
    </source>
</evidence>
<evidence type="ECO:0000256" key="6">
    <source>
        <dbReference type="ARBA" id="ARBA00022918"/>
    </source>
</evidence>
<organism evidence="9 10">
    <name type="scientific">Tanacetum coccineum</name>
    <dbReference type="NCBI Taxonomy" id="301880"/>
    <lineage>
        <taxon>Eukaryota</taxon>
        <taxon>Viridiplantae</taxon>
        <taxon>Streptophyta</taxon>
        <taxon>Embryophyta</taxon>
        <taxon>Tracheophyta</taxon>
        <taxon>Spermatophyta</taxon>
        <taxon>Magnoliopsida</taxon>
        <taxon>eudicotyledons</taxon>
        <taxon>Gunneridae</taxon>
        <taxon>Pentapetalae</taxon>
        <taxon>asterids</taxon>
        <taxon>campanulids</taxon>
        <taxon>Asterales</taxon>
        <taxon>Asteraceae</taxon>
        <taxon>Asteroideae</taxon>
        <taxon>Anthemideae</taxon>
        <taxon>Anthemidinae</taxon>
        <taxon>Tanacetum</taxon>
    </lineage>
</organism>
<dbReference type="SUPFAM" id="SSF56672">
    <property type="entry name" value="DNA/RNA polymerases"/>
    <property type="match status" value="1"/>
</dbReference>
<evidence type="ECO:0000313" key="9">
    <source>
        <dbReference type="EMBL" id="GJS91038.1"/>
    </source>
</evidence>
<keyword evidence="5" id="KW-0378">Hydrolase</keyword>
<evidence type="ECO:0000256" key="1">
    <source>
        <dbReference type="ARBA" id="ARBA00022679"/>
    </source>
</evidence>
<reference evidence="9" key="1">
    <citation type="journal article" date="2022" name="Int. J. Mol. Sci.">
        <title>Draft Genome of Tanacetum Coccineum: Genomic Comparison of Closely Related Tanacetum-Family Plants.</title>
        <authorList>
            <person name="Yamashiro T."/>
            <person name="Shiraishi A."/>
            <person name="Nakayama K."/>
            <person name="Satake H."/>
        </authorList>
    </citation>
    <scope>NUCLEOTIDE SEQUENCE</scope>
</reference>
<dbReference type="GO" id="GO:0003964">
    <property type="term" value="F:RNA-directed DNA polymerase activity"/>
    <property type="evidence" value="ECO:0007669"/>
    <property type="project" value="UniProtKB-KW"/>
</dbReference>
<accession>A0ABQ4ZQD3</accession>
<evidence type="ECO:0000259" key="7">
    <source>
        <dbReference type="Pfam" id="PF17917"/>
    </source>
</evidence>
<protein>
    <submittedName>
        <fullName evidence="9">Reverse transcriptase domain-containing protein</fullName>
    </submittedName>
</protein>
<name>A0ABQ4ZQD3_9ASTR</name>
<dbReference type="InterPro" id="IPR041373">
    <property type="entry name" value="RT_RNaseH"/>
</dbReference>
<reference evidence="9" key="2">
    <citation type="submission" date="2022-01" db="EMBL/GenBank/DDBJ databases">
        <authorList>
            <person name="Yamashiro T."/>
            <person name="Shiraishi A."/>
            <person name="Satake H."/>
            <person name="Nakayama K."/>
        </authorList>
    </citation>
    <scope>NUCLEOTIDE SEQUENCE</scope>
</reference>
<dbReference type="InterPro" id="IPR043502">
    <property type="entry name" value="DNA/RNA_pol_sf"/>
</dbReference>
<sequence>MVKEGIVLDHKIFKYGIEVYKAKVDVIAKLPPPTTIKGIRSFLGHTGFYRRFIQDFSKIARSMTHLLEKDTPFLFSPECQSSFEILKKKLTEAPILVSPDWDLPFELMCDASDFAIGAVLGQRKDKYFRPIHYASKTLSDAQTNYTVTEKELLAVVYAFEKFRSYLVLSKTIVYTDHSALKYLFAKQDAKPRLLRWILLLQEFNIEIRDKKGAENLAADHLSRLENPQGDRVGMEINDNFPHETLDMISLNPDNEPPWFADIANYLVGNVLIKGMSSQQKKKFFKDVRHYFWDDPYLFRICADQIIRRCVDGQEAMDILLACHHGPTRGHHGLNYTAKKVFDSGFFWPTIYRDAHNMVTHCDSCQRQGKISQRDEMPQNSV</sequence>
<dbReference type="PANTHER" id="PTHR37984">
    <property type="entry name" value="PROTEIN CBG26694"/>
    <property type="match status" value="1"/>
</dbReference>
<evidence type="ECO:0000256" key="2">
    <source>
        <dbReference type="ARBA" id="ARBA00022695"/>
    </source>
</evidence>
<evidence type="ECO:0000313" key="10">
    <source>
        <dbReference type="Proteomes" id="UP001151760"/>
    </source>
</evidence>
<keyword evidence="10" id="KW-1185">Reference proteome</keyword>